<dbReference type="NCBIfam" id="TIGR00056">
    <property type="entry name" value="MlaE family lipid ABC transporter permease subunit"/>
    <property type="match status" value="1"/>
</dbReference>
<evidence type="ECO:0000256" key="3">
    <source>
        <dbReference type="ARBA" id="ARBA00022448"/>
    </source>
</evidence>
<dbReference type="EMBL" id="BAABIA010000005">
    <property type="protein sequence ID" value="GAA5141643.1"/>
    <property type="molecule type" value="Genomic_DNA"/>
</dbReference>
<comment type="caution">
    <text evidence="7">Lacks conserved residue(s) required for the propagation of feature annotation.</text>
</comment>
<evidence type="ECO:0000313" key="9">
    <source>
        <dbReference type="Proteomes" id="UP001499852"/>
    </source>
</evidence>
<sequence>MDALFGFLALPGRAFLNFLAYLGQLGALVGELWESLTKGTLRLRLMAEQMVMIGYGSQAVVLVTGAFTGAVFTAQSYFKFKDFGIESTVGGIVSVSLCRELGPVLAGLMVTGRVGASMAAEIGTLKVSEQIDALRVMGAHPVDYLVLPRFLAMLISMPLLIAECIVFGLGASVIVGTGVFGIPFAWFWEHVRDHTNLEDLSFGMVKGFVFGILIVIISCHQGLVASNGAVGVGLGTTRAVVFSSLALLVANFFLTLLLNYFFPLGTAL</sequence>
<feature type="transmembrane region" description="Helical" evidence="7">
    <location>
        <begin position="239"/>
        <end position="262"/>
    </location>
</feature>
<evidence type="ECO:0000256" key="6">
    <source>
        <dbReference type="ARBA" id="ARBA00023136"/>
    </source>
</evidence>
<proteinExistence type="inferred from homology"/>
<keyword evidence="6 7" id="KW-0472">Membrane</keyword>
<accession>A0ABP9P7G7</accession>
<gene>
    <name evidence="8" type="ORF">GCM10023213_26130</name>
</gene>
<comment type="subcellular location">
    <subcellularLocation>
        <location evidence="1">Membrane</location>
        <topology evidence="1">Multi-pass membrane protein</topology>
    </subcellularLocation>
</comment>
<evidence type="ECO:0000256" key="7">
    <source>
        <dbReference type="RuleBase" id="RU362044"/>
    </source>
</evidence>
<organism evidence="8 9">
    <name type="scientific">Prosthecobacter algae</name>
    <dbReference type="NCBI Taxonomy" id="1144682"/>
    <lineage>
        <taxon>Bacteria</taxon>
        <taxon>Pseudomonadati</taxon>
        <taxon>Verrucomicrobiota</taxon>
        <taxon>Verrucomicrobiia</taxon>
        <taxon>Verrucomicrobiales</taxon>
        <taxon>Verrucomicrobiaceae</taxon>
        <taxon>Prosthecobacter</taxon>
    </lineage>
</organism>
<evidence type="ECO:0000256" key="2">
    <source>
        <dbReference type="ARBA" id="ARBA00007556"/>
    </source>
</evidence>
<protein>
    <submittedName>
        <fullName evidence="8">MlaE family lipid ABC transporter permease subunit</fullName>
    </submittedName>
</protein>
<keyword evidence="5 7" id="KW-1133">Transmembrane helix</keyword>
<dbReference type="Proteomes" id="UP001499852">
    <property type="component" value="Unassembled WGS sequence"/>
</dbReference>
<feature type="transmembrane region" description="Helical" evidence="7">
    <location>
        <begin position="159"/>
        <end position="188"/>
    </location>
</feature>
<dbReference type="PANTHER" id="PTHR30188:SF4">
    <property type="entry name" value="PROTEIN TRIGALACTOSYLDIACYLGLYCEROL 1, CHLOROPLASTIC"/>
    <property type="match status" value="1"/>
</dbReference>
<keyword evidence="9" id="KW-1185">Reference proteome</keyword>
<keyword evidence="4 7" id="KW-0812">Transmembrane</keyword>
<dbReference type="InterPro" id="IPR030802">
    <property type="entry name" value="Permease_MalE"/>
</dbReference>
<dbReference type="InterPro" id="IPR003453">
    <property type="entry name" value="ABC_MlaE_roteobac"/>
</dbReference>
<keyword evidence="3" id="KW-0813">Transport</keyword>
<name>A0ABP9P7G7_9BACT</name>
<feature type="transmembrane region" description="Helical" evidence="7">
    <location>
        <begin position="208"/>
        <end position="232"/>
    </location>
</feature>
<comment type="similarity">
    <text evidence="2 7">Belongs to the MlaE permease family.</text>
</comment>
<reference evidence="9" key="1">
    <citation type="journal article" date="2019" name="Int. J. Syst. Evol. Microbiol.">
        <title>The Global Catalogue of Microorganisms (GCM) 10K type strain sequencing project: providing services to taxonomists for standard genome sequencing and annotation.</title>
        <authorList>
            <consortium name="The Broad Institute Genomics Platform"/>
            <consortium name="The Broad Institute Genome Sequencing Center for Infectious Disease"/>
            <person name="Wu L."/>
            <person name="Ma J."/>
        </authorList>
    </citation>
    <scope>NUCLEOTIDE SEQUENCE [LARGE SCALE GENOMIC DNA]</scope>
    <source>
        <strain evidence="9">JCM 18053</strain>
    </source>
</reference>
<dbReference type="Pfam" id="PF02405">
    <property type="entry name" value="MlaE"/>
    <property type="match status" value="1"/>
</dbReference>
<evidence type="ECO:0000256" key="1">
    <source>
        <dbReference type="ARBA" id="ARBA00004141"/>
    </source>
</evidence>
<evidence type="ECO:0000313" key="8">
    <source>
        <dbReference type="EMBL" id="GAA5141643.1"/>
    </source>
</evidence>
<dbReference type="PANTHER" id="PTHR30188">
    <property type="entry name" value="ABC TRANSPORTER PERMEASE PROTEIN-RELATED"/>
    <property type="match status" value="1"/>
</dbReference>
<evidence type="ECO:0000256" key="4">
    <source>
        <dbReference type="ARBA" id="ARBA00022692"/>
    </source>
</evidence>
<dbReference type="RefSeq" id="WP_345736816.1">
    <property type="nucleotide sequence ID" value="NZ_BAABIA010000005.1"/>
</dbReference>
<feature type="transmembrane region" description="Helical" evidence="7">
    <location>
        <begin position="52"/>
        <end position="72"/>
    </location>
</feature>
<evidence type="ECO:0000256" key="5">
    <source>
        <dbReference type="ARBA" id="ARBA00022989"/>
    </source>
</evidence>
<comment type="caution">
    <text evidence="8">The sequence shown here is derived from an EMBL/GenBank/DDBJ whole genome shotgun (WGS) entry which is preliminary data.</text>
</comment>